<dbReference type="GO" id="GO:0008270">
    <property type="term" value="F:zinc ion binding"/>
    <property type="evidence" value="ECO:0007669"/>
    <property type="project" value="UniProtKB-KW"/>
</dbReference>
<dbReference type="EMBL" id="ML170163">
    <property type="protein sequence ID" value="TDL25612.1"/>
    <property type="molecule type" value="Genomic_DNA"/>
</dbReference>
<keyword evidence="10" id="KW-1185">Reference proteome</keyword>
<evidence type="ECO:0000259" key="7">
    <source>
        <dbReference type="PROSITE" id="PS50076"/>
    </source>
</evidence>
<dbReference type="SMART" id="SM00271">
    <property type="entry name" value="DnaJ"/>
    <property type="match status" value="1"/>
</dbReference>
<proteinExistence type="predicted"/>
<dbReference type="Pfam" id="PF01556">
    <property type="entry name" value="DnaJ_C"/>
    <property type="match status" value="1"/>
</dbReference>
<dbReference type="SUPFAM" id="SSF46565">
    <property type="entry name" value="Chaperone J-domain"/>
    <property type="match status" value="1"/>
</dbReference>
<dbReference type="PROSITE" id="PS51188">
    <property type="entry name" value="ZF_CR"/>
    <property type="match status" value="1"/>
</dbReference>
<evidence type="ECO:0000256" key="4">
    <source>
        <dbReference type="ARBA" id="ARBA00022833"/>
    </source>
</evidence>
<dbReference type="VEuPathDB" id="FungiDB:BD410DRAFT_784645"/>
<dbReference type="InterPro" id="IPR002939">
    <property type="entry name" value="DnaJ_C"/>
</dbReference>
<feature type="compositionally biased region" description="Basic and acidic residues" evidence="6">
    <location>
        <begin position="33"/>
        <end position="44"/>
    </location>
</feature>
<evidence type="ECO:0000256" key="1">
    <source>
        <dbReference type="ARBA" id="ARBA00022723"/>
    </source>
</evidence>
<keyword evidence="2" id="KW-0677">Repeat</keyword>
<dbReference type="GO" id="GO:0030544">
    <property type="term" value="F:Hsp70 protein binding"/>
    <property type="evidence" value="ECO:0007669"/>
    <property type="project" value="InterPro"/>
</dbReference>
<evidence type="ECO:0000256" key="6">
    <source>
        <dbReference type="SAM" id="MobiDB-lite"/>
    </source>
</evidence>
<evidence type="ECO:0000256" key="5">
    <source>
        <dbReference type="PROSITE-ProRule" id="PRU00546"/>
    </source>
</evidence>
<feature type="zinc finger region" description="CR-type" evidence="5">
    <location>
        <begin position="135"/>
        <end position="220"/>
    </location>
</feature>
<evidence type="ECO:0000313" key="10">
    <source>
        <dbReference type="Proteomes" id="UP000294933"/>
    </source>
</evidence>
<dbReference type="Pfam" id="PF00226">
    <property type="entry name" value="DnaJ"/>
    <property type="match status" value="1"/>
</dbReference>
<gene>
    <name evidence="9" type="ORF">BD410DRAFT_784645</name>
</gene>
<dbReference type="PRINTS" id="PR00625">
    <property type="entry name" value="JDOMAIN"/>
</dbReference>
<dbReference type="InterPro" id="IPR044713">
    <property type="entry name" value="DNJA1/2-like"/>
</dbReference>
<dbReference type="PANTHER" id="PTHR43888">
    <property type="entry name" value="DNAJ-LIKE-2, ISOFORM A-RELATED"/>
    <property type="match status" value="1"/>
</dbReference>
<name>A0A4Y7QEU5_9AGAM</name>
<dbReference type="FunFam" id="2.10.230.10:FF:000001">
    <property type="entry name" value="DnaJ subfamily A member 2"/>
    <property type="match status" value="1"/>
</dbReference>
<keyword evidence="4 5" id="KW-0862">Zinc</keyword>
<evidence type="ECO:0000313" key="9">
    <source>
        <dbReference type="EMBL" id="TDL25612.1"/>
    </source>
</evidence>
<dbReference type="Pfam" id="PF00684">
    <property type="entry name" value="DnaJ_CXXCXGXG"/>
    <property type="match status" value="1"/>
</dbReference>
<dbReference type="GO" id="GO:0051082">
    <property type="term" value="F:unfolded protein binding"/>
    <property type="evidence" value="ECO:0007669"/>
    <property type="project" value="InterPro"/>
</dbReference>
<dbReference type="SUPFAM" id="SSF57938">
    <property type="entry name" value="DnaJ/Hsp40 cysteine-rich domain"/>
    <property type="match status" value="1"/>
</dbReference>
<keyword evidence="3 5" id="KW-0863">Zinc-finger</keyword>
<dbReference type="GO" id="GO:0006457">
    <property type="term" value="P:protein folding"/>
    <property type="evidence" value="ECO:0007669"/>
    <property type="project" value="InterPro"/>
</dbReference>
<keyword evidence="1 5" id="KW-0479">Metal-binding</keyword>
<evidence type="ECO:0000259" key="8">
    <source>
        <dbReference type="PROSITE" id="PS51188"/>
    </source>
</evidence>
<evidence type="ECO:0000256" key="3">
    <source>
        <dbReference type="ARBA" id="ARBA00022771"/>
    </source>
</evidence>
<dbReference type="Gene3D" id="2.60.260.20">
    <property type="entry name" value="Urease metallochaperone UreE, N-terminal domain"/>
    <property type="match status" value="2"/>
</dbReference>
<dbReference type="InterPro" id="IPR008971">
    <property type="entry name" value="HSP40/DnaJ_pept-bd"/>
</dbReference>
<accession>A0A4Y7QEU5</accession>
<dbReference type="OrthoDB" id="550424at2759"/>
<dbReference type="InterPro" id="IPR036869">
    <property type="entry name" value="J_dom_sf"/>
</dbReference>
<dbReference type="STRING" id="50990.A0A4Y7QEU5"/>
<dbReference type="PROSITE" id="PS50076">
    <property type="entry name" value="DNAJ_2"/>
    <property type="match status" value="1"/>
</dbReference>
<dbReference type="InterPro" id="IPR018253">
    <property type="entry name" value="DnaJ_domain_CS"/>
</dbReference>
<feature type="domain" description="CR-type" evidence="8">
    <location>
        <begin position="135"/>
        <end position="220"/>
    </location>
</feature>
<feature type="region of interest" description="Disordered" evidence="6">
    <location>
        <begin position="402"/>
        <end position="433"/>
    </location>
</feature>
<organism evidence="9 10">
    <name type="scientific">Rickenella mellea</name>
    <dbReference type="NCBI Taxonomy" id="50990"/>
    <lineage>
        <taxon>Eukaryota</taxon>
        <taxon>Fungi</taxon>
        <taxon>Dikarya</taxon>
        <taxon>Basidiomycota</taxon>
        <taxon>Agaricomycotina</taxon>
        <taxon>Agaricomycetes</taxon>
        <taxon>Hymenochaetales</taxon>
        <taxon>Rickenellaceae</taxon>
        <taxon>Rickenella</taxon>
    </lineage>
</organism>
<protein>
    <submittedName>
        <fullName evidence="9">DnaJ-domain-containing protein</fullName>
    </submittedName>
</protein>
<dbReference type="PROSITE" id="PS00636">
    <property type="entry name" value="DNAJ_1"/>
    <property type="match status" value="1"/>
</dbReference>
<feature type="domain" description="J" evidence="7">
    <location>
        <begin position="6"/>
        <end position="71"/>
    </location>
</feature>
<dbReference type="InterPro" id="IPR036410">
    <property type="entry name" value="HSP_DnaJ_Cys-rich_dom_sf"/>
</dbReference>
<feature type="region of interest" description="Disordered" evidence="6">
    <location>
        <begin position="21"/>
        <end position="44"/>
    </location>
</feature>
<reference evidence="9 10" key="1">
    <citation type="submission" date="2018-06" db="EMBL/GenBank/DDBJ databases">
        <title>A transcriptomic atlas of mushroom development highlights an independent origin of complex multicellularity.</title>
        <authorList>
            <consortium name="DOE Joint Genome Institute"/>
            <person name="Krizsan K."/>
            <person name="Almasi E."/>
            <person name="Merenyi Z."/>
            <person name="Sahu N."/>
            <person name="Viragh M."/>
            <person name="Koszo T."/>
            <person name="Mondo S."/>
            <person name="Kiss B."/>
            <person name="Balint B."/>
            <person name="Kues U."/>
            <person name="Barry K."/>
            <person name="Hegedus J.C."/>
            <person name="Henrissat B."/>
            <person name="Johnson J."/>
            <person name="Lipzen A."/>
            <person name="Ohm R."/>
            <person name="Nagy I."/>
            <person name="Pangilinan J."/>
            <person name="Yan J."/>
            <person name="Xiong Y."/>
            <person name="Grigoriev I.V."/>
            <person name="Hibbett D.S."/>
            <person name="Nagy L.G."/>
        </authorList>
    </citation>
    <scope>NUCLEOTIDE SEQUENCE [LARGE SCALE GENOMIC DNA]</scope>
    <source>
        <strain evidence="9 10">SZMC22713</strain>
    </source>
</reference>
<dbReference type="SUPFAM" id="SSF49493">
    <property type="entry name" value="HSP40/DnaJ peptide-binding domain"/>
    <property type="match status" value="2"/>
</dbReference>
<sequence length="433" mass="47703">MAVETELYDLLGVETTASEGDIKKAYRKKAKEHHPDKNPNDPEASEKFQAMAAAYEILVDQDSREMYDCHGMEGLTGGSSHGGPGYDPADLFAEFFGGAGFQFSFGGPGAGPGRRRKGQDSVIPYDATLEDLYNGKHVKMNVEKEIICVQCKGTGAKGNAKPKECIKCEGNGWTRVTSSLGGNQFGTSKTACMECEGSGMKLRDKDRCKKCKGRKTVQEKKRQEIFIEKGMTDRQRIVLTGEGDQEPDMPTGDVVFVLKAQHHESFERSGNDLLTTVKITLSESLLGFSRVLITHLDGRGIRVTSPSNRIIKPQDTMILRGEGMPQYKHPDQKGNLYIVFDVEFPSEDWLQSVDRTALTALLPPKKPELSPTPVVVDDAQYEDGDIVDVRARSFPAGSDFLNGSFTSQFGEGGDEAWTDEDEDEGPEPECRHQ</sequence>
<dbReference type="Gene3D" id="2.10.230.10">
    <property type="entry name" value="Heat shock protein DnaJ, cysteine-rich domain"/>
    <property type="match status" value="1"/>
</dbReference>
<dbReference type="Proteomes" id="UP000294933">
    <property type="component" value="Unassembled WGS sequence"/>
</dbReference>
<dbReference type="InterPro" id="IPR001623">
    <property type="entry name" value="DnaJ_domain"/>
</dbReference>
<dbReference type="CDD" id="cd06257">
    <property type="entry name" value="DnaJ"/>
    <property type="match status" value="1"/>
</dbReference>
<feature type="compositionally biased region" description="Acidic residues" evidence="6">
    <location>
        <begin position="412"/>
        <end position="427"/>
    </location>
</feature>
<dbReference type="CDD" id="cd10747">
    <property type="entry name" value="DnaJ_C"/>
    <property type="match status" value="1"/>
</dbReference>
<dbReference type="Gene3D" id="1.10.287.110">
    <property type="entry name" value="DnaJ domain"/>
    <property type="match status" value="1"/>
</dbReference>
<dbReference type="AlphaFoldDB" id="A0A4Y7QEU5"/>
<dbReference type="InterPro" id="IPR001305">
    <property type="entry name" value="HSP_DnaJ_Cys-rich_dom"/>
</dbReference>
<evidence type="ECO:0000256" key="2">
    <source>
        <dbReference type="ARBA" id="ARBA00022737"/>
    </source>
</evidence>
<dbReference type="FunFam" id="2.60.260.20:FF:000003">
    <property type="entry name" value="DnaJ subfamily A member 2"/>
    <property type="match status" value="1"/>
</dbReference>
<dbReference type="CDD" id="cd10719">
    <property type="entry name" value="DnaJ_zf"/>
    <property type="match status" value="1"/>
</dbReference>